<keyword evidence="2" id="KW-1185">Reference proteome</keyword>
<dbReference type="InterPro" id="IPR036396">
    <property type="entry name" value="Cyt_P450_sf"/>
</dbReference>
<comment type="caution">
    <text evidence="1">The sequence shown here is derived from an EMBL/GenBank/DDBJ whole genome shotgun (WGS) entry which is preliminary data.</text>
</comment>
<evidence type="ECO:0000313" key="1">
    <source>
        <dbReference type="EMBL" id="KAL0169252.1"/>
    </source>
</evidence>
<accession>A0ABD0P5J4</accession>
<protein>
    <submittedName>
        <fullName evidence="1">Uncharacterized protein</fullName>
    </submittedName>
</protein>
<name>A0ABD0P5J4_CIRMR</name>
<reference evidence="1 2" key="1">
    <citation type="submission" date="2024-05" db="EMBL/GenBank/DDBJ databases">
        <title>Genome sequencing and assembly of Indian major carp, Cirrhinus mrigala (Hamilton, 1822).</title>
        <authorList>
            <person name="Mohindra V."/>
            <person name="Chowdhury L.M."/>
            <person name="Lal K."/>
            <person name="Jena J.K."/>
        </authorList>
    </citation>
    <scope>NUCLEOTIDE SEQUENCE [LARGE SCALE GENOMIC DNA]</scope>
    <source>
        <strain evidence="1">CM1030</strain>
        <tissue evidence="1">Blood</tissue>
    </source>
</reference>
<sequence length="65" mass="7428">FHISRREKHGNVFKTHLLGKPLIRVTGAENIRKILLGEHTLVTRIILGPNTLVNSVGDLHKRKRK</sequence>
<evidence type="ECO:0000313" key="2">
    <source>
        <dbReference type="Proteomes" id="UP001529510"/>
    </source>
</evidence>
<organism evidence="1 2">
    <name type="scientific">Cirrhinus mrigala</name>
    <name type="common">Mrigala</name>
    <dbReference type="NCBI Taxonomy" id="683832"/>
    <lineage>
        <taxon>Eukaryota</taxon>
        <taxon>Metazoa</taxon>
        <taxon>Chordata</taxon>
        <taxon>Craniata</taxon>
        <taxon>Vertebrata</taxon>
        <taxon>Euteleostomi</taxon>
        <taxon>Actinopterygii</taxon>
        <taxon>Neopterygii</taxon>
        <taxon>Teleostei</taxon>
        <taxon>Ostariophysi</taxon>
        <taxon>Cypriniformes</taxon>
        <taxon>Cyprinidae</taxon>
        <taxon>Labeoninae</taxon>
        <taxon>Labeonini</taxon>
        <taxon>Cirrhinus</taxon>
    </lineage>
</organism>
<feature type="non-terminal residue" evidence="1">
    <location>
        <position position="1"/>
    </location>
</feature>
<proteinExistence type="predicted"/>
<gene>
    <name evidence="1" type="ORF">M9458_033848</name>
</gene>
<feature type="non-terminal residue" evidence="1">
    <location>
        <position position="65"/>
    </location>
</feature>
<dbReference type="AlphaFoldDB" id="A0ABD0P5J4"/>
<dbReference type="Proteomes" id="UP001529510">
    <property type="component" value="Unassembled WGS sequence"/>
</dbReference>
<dbReference type="Gene3D" id="1.10.630.10">
    <property type="entry name" value="Cytochrome P450"/>
    <property type="match status" value="1"/>
</dbReference>
<dbReference type="EMBL" id="JAMKFB020000017">
    <property type="protein sequence ID" value="KAL0169252.1"/>
    <property type="molecule type" value="Genomic_DNA"/>
</dbReference>
<dbReference type="SUPFAM" id="SSF48264">
    <property type="entry name" value="Cytochrome P450"/>
    <property type="match status" value="1"/>
</dbReference>